<evidence type="ECO:0000313" key="6">
    <source>
        <dbReference type="EMBL" id="SDI65884.1"/>
    </source>
</evidence>
<feature type="short sequence motif" description="GXSXG" evidence="4">
    <location>
        <begin position="36"/>
        <end position="40"/>
    </location>
</feature>
<dbReference type="PROSITE" id="PS51635">
    <property type="entry name" value="PNPLA"/>
    <property type="match status" value="1"/>
</dbReference>
<accession>A0A1G8MDB1</accession>
<dbReference type="EMBL" id="FNDN01000009">
    <property type="protein sequence ID" value="SDI65884.1"/>
    <property type="molecule type" value="Genomic_DNA"/>
</dbReference>
<feature type="active site" description="Nucleophile" evidence="4">
    <location>
        <position position="38"/>
    </location>
</feature>
<keyword evidence="1 4" id="KW-0378">Hydrolase</keyword>
<protein>
    <submittedName>
        <fullName evidence="6">NTE family protein</fullName>
    </submittedName>
</protein>
<organism evidence="6 7">
    <name type="scientific">Rhodococcus triatomae</name>
    <dbReference type="NCBI Taxonomy" id="300028"/>
    <lineage>
        <taxon>Bacteria</taxon>
        <taxon>Bacillati</taxon>
        <taxon>Actinomycetota</taxon>
        <taxon>Actinomycetes</taxon>
        <taxon>Mycobacteriales</taxon>
        <taxon>Nocardiaceae</taxon>
        <taxon>Rhodococcus</taxon>
    </lineage>
</organism>
<dbReference type="InterPro" id="IPR002641">
    <property type="entry name" value="PNPLA_dom"/>
</dbReference>
<sequence length="286" mass="30212">MTTAFVLSGGASLGAVQVGMLEALWERDVRPDLIVGTSVGALNGAWLAGGYDAQGLARLAGIWRGLRRSRVFRPAPLTGLGGFLGLRDHLVSDRGLRALIRNHLAFDRLEDAPIPLHVIAVDILEGADVRLSQGPAEDAIVASASIPGLLPPVRIDGRSLVDGGVVDNSPIAHAVELGADRVWVLPTGYPCSLDVLPRGALGMALAGATLAINQRLALDVERYSSRVDLRVLPPLCPLGTSPADFRHADDLITRGRAESARWLDETHPPGHSESDPAELLAPHGHS</sequence>
<gene>
    <name evidence="6" type="ORF">SAMN05444695_109183</name>
</gene>
<dbReference type="Proteomes" id="UP000183263">
    <property type="component" value="Unassembled WGS sequence"/>
</dbReference>
<keyword evidence="2 4" id="KW-0442">Lipid degradation</keyword>
<dbReference type="PANTHER" id="PTHR14226">
    <property type="entry name" value="NEUROPATHY TARGET ESTERASE/SWISS CHEESE D.MELANOGASTER"/>
    <property type="match status" value="1"/>
</dbReference>
<feature type="short sequence motif" description="DGA/G" evidence="4">
    <location>
        <begin position="162"/>
        <end position="164"/>
    </location>
</feature>
<dbReference type="InterPro" id="IPR016035">
    <property type="entry name" value="Acyl_Trfase/lysoPLipase"/>
</dbReference>
<feature type="region of interest" description="Disordered" evidence="5">
    <location>
        <begin position="263"/>
        <end position="286"/>
    </location>
</feature>
<dbReference type="PANTHER" id="PTHR14226:SF29">
    <property type="entry name" value="NEUROPATHY TARGET ESTERASE SWS"/>
    <property type="match status" value="1"/>
</dbReference>
<dbReference type="RefSeq" id="WP_072736800.1">
    <property type="nucleotide sequence ID" value="NZ_CP048813.1"/>
</dbReference>
<feature type="compositionally biased region" description="Basic and acidic residues" evidence="5">
    <location>
        <begin position="263"/>
        <end position="274"/>
    </location>
</feature>
<evidence type="ECO:0000256" key="4">
    <source>
        <dbReference type="PROSITE-ProRule" id="PRU01161"/>
    </source>
</evidence>
<dbReference type="Gene3D" id="3.40.1090.10">
    <property type="entry name" value="Cytosolic phospholipase A2 catalytic domain"/>
    <property type="match status" value="2"/>
</dbReference>
<evidence type="ECO:0000256" key="1">
    <source>
        <dbReference type="ARBA" id="ARBA00022801"/>
    </source>
</evidence>
<keyword evidence="3 4" id="KW-0443">Lipid metabolism</keyword>
<dbReference type="SUPFAM" id="SSF52151">
    <property type="entry name" value="FabD/lysophospholipase-like"/>
    <property type="match status" value="1"/>
</dbReference>
<dbReference type="GO" id="GO:0016787">
    <property type="term" value="F:hydrolase activity"/>
    <property type="evidence" value="ECO:0007669"/>
    <property type="project" value="UniProtKB-UniRule"/>
</dbReference>
<evidence type="ECO:0000313" key="7">
    <source>
        <dbReference type="Proteomes" id="UP000183263"/>
    </source>
</evidence>
<reference evidence="6 7" key="1">
    <citation type="submission" date="2016-10" db="EMBL/GenBank/DDBJ databases">
        <authorList>
            <person name="de Groot N.N."/>
        </authorList>
    </citation>
    <scope>NUCLEOTIDE SEQUENCE [LARGE SCALE GENOMIC DNA]</scope>
    <source>
        <strain evidence="6 7">DSM 44892</strain>
    </source>
</reference>
<dbReference type="CDD" id="cd07209">
    <property type="entry name" value="Pat_hypo_Ecoli_Z1214_like"/>
    <property type="match status" value="1"/>
</dbReference>
<proteinExistence type="predicted"/>
<evidence type="ECO:0000256" key="3">
    <source>
        <dbReference type="ARBA" id="ARBA00023098"/>
    </source>
</evidence>
<dbReference type="AlphaFoldDB" id="A0A1G8MDB1"/>
<dbReference type="GO" id="GO:0016042">
    <property type="term" value="P:lipid catabolic process"/>
    <property type="evidence" value="ECO:0007669"/>
    <property type="project" value="UniProtKB-UniRule"/>
</dbReference>
<keyword evidence="7" id="KW-1185">Reference proteome</keyword>
<feature type="active site" description="Proton acceptor" evidence="4">
    <location>
        <position position="162"/>
    </location>
</feature>
<evidence type="ECO:0000256" key="2">
    <source>
        <dbReference type="ARBA" id="ARBA00022963"/>
    </source>
</evidence>
<dbReference type="OrthoDB" id="4080114at2"/>
<comment type="caution">
    <text evidence="4">Lacks conserved residue(s) required for the propagation of feature annotation.</text>
</comment>
<evidence type="ECO:0000256" key="5">
    <source>
        <dbReference type="SAM" id="MobiDB-lite"/>
    </source>
</evidence>
<dbReference type="Pfam" id="PF01734">
    <property type="entry name" value="Patatin"/>
    <property type="match status" value="1"/>
</dbReference>
<name>A0A1G8MDB1_9NOCA</name>
<dbReference type="InterPro" id="IPR050301">
    <property type="entry name" value="NTE"/>
</dbReference>